<dbReference type="CDD" id="cd06261">
    <property type="entry name" value="TM_PBP2"/>
    <property type="match status" value="1"/>
</dbReference>
<feature type="transmembrane region" description="Helical" evidence="5">
    <location>
        <begin position="343"/>
        <end position="366"/>
    </location>
</feature>
<feature type="transmembrane region" description="Helical" evidence="5">
    <location>
        <begin position="173"/>
        <end position="201"/>
    </location>
</feature>
<keyword evidence="2 5" id="KW-0812">Transmembrane</keyword>
<reference evidence="7" key="1">
    <citation type="journal article" date="2015" name="Int. J. Syst. Evol. Microbiol.">
        <title>Rhizobium oryzicola sp. nov., potential plant-growth-promoting endophytic bacteria isolated from rice roots.</title>
        <authorList>
            <person name="Zhang X.X."/>
            <person name="Gao J.S."/>
            <person name="Cao Y.H."/>
            <person name="Sheirdil R.A."/>
            <person name="Wang X.C."/>
            <person name="Zhang L."/>
        </authorList>
    </citation>
    <scope>NUCLEOTIDE SEQUENCE</scope>
    <source>
        <strain evidence="7">05753</strain>
    </source>
</reference>
<keyword evidence="5" id="KW-0813">Transport</keyword>
<reference evidence="7" key="2">
    <citation type="submission" date="2023-07" db="EMBL/GenBank/DDBJ databases">
        <authorList>
            <person name="Sun H."/>
        </authorList>
    </citation>
    <scope>NUCLEOTIDE SEQUENCE</scope>
    <source>
        <strain evidence="7">05753</strain>
    </source>
</reference>
<dbReference type="EMBL" id="JAUKWQ010000012">
    <property type="protein sequence ID" value="MDO1585032.1"/>
    <property type="molecule type" value="Genomic_DNA"/>
</dbReference>
<feature type="transmembrane region" description="Helical" evidence="5">
    <location>
        <begin position="297"/>
        <end position="323"/>
    </location>
</feature>
<dbReference type="InterPro" id="IPR000515">
    <property type="entry name" value="MetI-like"/>
</dbReference>
<dbReference type="RefSeq" id="WP_302079321.1">
    <property type="nucleotide sequence ID" value="NZ_JAUKWQ010000012.1"/>
</dbReference>
<protein>
    <submittedName>
        <fullName evidence="7">ABC transporter permease</fullName>
    </submittedName>
</protein>
<evidence type="ECO:0000256" key="1">
    <source>
        <dbReference type="ARBA" id="ARBA00004651"/>
    </source>
</evidence>
<dbReference type="PANTHER" id="PTHR43839">
    <property type="entry name" value="OPPC IN A BINDING PROTEIN-DEPENDENT TRANSPORT SYSTEM"/>
    <property type="match status" value="1"/>
</dbReference>
<dbReference type="Gene3D" id="1.10.3720.10">
    <property type="entry name" value="MetI-like"/>
    <property type="match status" value="1"/>
</dbReference>
<feature type="transmembrane region" description="Helical" evidence="5">
    <location>
        <begin position="238"/>
        <end position="256"/>
    </location>
</feature>
<dbReference type="InterPro" id="IPR035906">
    <property type="entry name" value="MetI-like_sf"/>
</dbReference>
<feature type="transmembrane region" description="Helical" evidence="5">
    <location>
        <begin position="213"/>
        <end position="232"/>
    </location>
</feature>
<sequence length="379" mass="41816">MTETTLNDMQDVETGTGREERVYQATPAQLMWWRFKRHKVAMLSGIILIAAYLIVALAEFVAPYDAFEANSRSTLQPPQAIHFFDEQGSFRGPFVYGFKRGRDPVTMRPIYVADTTKVIPINFFVRGQAYKFWGLFEGNLHLYGTTGPDRINLLGTDTLGRDMVSRLIHGGRISLSVGLIGVAVSFVLGITLGSISGYFGGITDNIVQRGMEFLRSIPTIPLWMGLAAALPITWDPLFVYFLVTLLLSLIGWTYVARTVRGRFLSIKNEDFVLAARFCGTSEAKIITRHMLPSMTSYIIAALTLAVPDMILGETALSFLGLGLRPPVVSWGVLLQDAQNLRTIAQAPWLLAPGAAIVIIVLAFNFLGDGLRDAADPYSK</sequence>
<dbReference type="Pfam" id="PF00528">
    <property type="entry name" value="BPD_transp_1"/>
    <property type="match status" value="1"/>
</dbReference>
<gene>
    <name evidence="7" type="ORF">Q2T52_23320</name>
</gene>
<dbReference type="SUPFAM" id="SSF161098">
    <property type="entry name" value="MetI-like"/>
    <property type="match status" value="1"/>
</dbReference>
<evidence type="ECO:0000313" key="8">
    <source>
        <dbReference type="Proteomes" id="UP001169006"/>
    </source>
</evidence>
<comment type="subcellular location">
    <subcellularLocation>
        <location evidence="1 5">Cell membrane</location>
        <topology evidence="1 5">Multi-pass membrane protein</topology>
    </subcellularLocation>
</comment>
<evidence type="ECO:0000259" key="6">
    <source>
        <dbReference type="PROSITE" id="PS50928"/>
    </source>
</evidence>
<evidence type="ECO:0000256" key="5">
    <source>
        <dbReference type="RuleBase" id="RU363032"/>
    </source>
</evidence>
<accession>A0ABT8T2T7</accession>
<keyword evidence="3 5" id="KW-1133">Transmembrane helix</keyword>
<evidence type="ECO:0000256" key="2">
    <source>
        <dbReference type="ARBA" id="ARBA00022692"/>
    </source>
</evidence>
<comment type="similarity">
    <text evidence="5">Belongs to the binding-protein-dependent transport system permease family.</text>
</comment>
<keyword evidence="4 5" id="KW-0472">Membrane</keyword>
<feature type="transmembrane region" description="Helical" evidence="5">
    <location>
        <begin position="40"/>
        <end position="62"/>
    </location>
</feature>
<name>A0ABT8T2T7_9HYPH</name>
<evidence type="ECO:0000256" key="3">
    <source>
        <dbReference type="ARBA" id="ARBA00022989"/>
    </source>
</evidence>
<evidence type="ECO:0000313" key="7">
    <source>
        <dbReference type="EMBL" id="MDO1585032.1"/>
    </source>
</evidence>
<dbReference type="InterPro" id="IPR025966">
    <property type="entry name" value="OppC_N"/>
</dbReference>
<dbReference type="PANTHER" id="PTHR43839:SF3">
    <property type="entry name" value="OLIGOPEPTIDE ABC TRANSPORTER, PERMEASE PROTEIN"/>
    <property type="match status" value="1"/>
</dbReference>
<keyword evidence="8" id="KW-1185">Reference proteome</keyword>
<organism evidence="7 8">
    <name type="scientific">Rhizobium oryzicola</name>
    <dbReference type="NCBI Taxonomy" id="1232668"/>
    <lineage>
        <taxon>Bacteria</taxon>
        <taxon>Pseudomonadati</taxon>
        <taxon>Pseudomonadota</taxon>
        <taxon>Alphaproteobacteria</taxon>
        <taxon>Hyphomicrobiales</taxon>
        <taxon>Rhizobiaceae</taxon>
        <taxon>Rhizobium/Agrobacterium group</taxon>
        <taxon>Rhizobium</taxon>
    </lineage>
</organism>
<dbReference type="Pfam" id="PF12911">
    <property type="entry name" value="OppC_N"/>
    <property type="match status" value="1"/>
</dbReference>
<feature type="domain" description="ABC transmembrane type-1" evidence="6">
    <location>
        <begin position="171"/>
        <end position="367"/>
    </location>
</feature>
<evidence type="ECO:0000256" key="4">
    <source>
        <dbReference type="ARBA" id="ARBA00023136"/>
    </source>
</evidence>
<comment type="caution">
    <text evidence="7">The sequence shown here is derived from an EMBL/GenBank/DDBJ whole genome shotgun (WGS) entry which is preliminary data.</text>
</comment>
<dbReference type="PROSITE" id="PS50928">
    <property type="entry name" value="ABC_TM1"/>
    <property type="match status" value="1"/>
</dbReference>
<proteinExistence type="inferred from homology"/>
<dbReference type="Proteomes" id="UP001169006">
    <property type="component" value="Unassembled WGS sequence"/>
</dbReference>